<feature type="domain" description="Penicillin-binding protein transpeptidase" evidence="5">
    <location>
        <begin position="259"/>
        <end position="561"/>
    </location>
</feature>
<dbReference type="GO" id="GO:0071555">
    <property type="term" value="P:cell wall organization"/>
    <property type="evidence" value="ECO:0007669"/>
    <property type="project" value="TreeGrafter"/>
</dbReference>
<dbReference type="STRING" id="59925.EU91_1228"/>
<dbReference type="PANTHER" id="PTHR30627:SF1">
    <property type="entry name" value="PEPTIDOGLYCAN D,D-TRANSPEPTIDASE FTSI"/>
    <property type="match status" value="1"/>
</dbReference>
<dbReference type="InterPro" id="IPR050515">
    <property type="entry name" value="Beta-lactam/transpept"/>
</dbReference>
<keyword evidence="7" id="KW-0132">Cell division</keyword>
<sequence>MKKYKKIVHLLPLDQRRFKFLYISSLLLILCLFGRLVKLQVFNSSDLQRKARLIHSSKTNALKKRRAIVDRNSRLIAYDKPLYKLWAHPKYFNFPGDSINRVRSIEEVTEKLSPILDINGEILLSKFNNKISGIKLLDEISEEKAEKIKNLQISGLDLFKYSQRYYPQGEIYSNLVGFVNDENIASAGLELHLDNQIKVFNKSNFLKIGGDGTPLPDNSSPGDFISDYKKLGLTIDSKLQKASFNALSKQVSKWKAKKGFAIVMDVNNGQILSLVSVPSYDPNKFWQYDSELFRGWYSQDLFEPGSTFKPINLALALEEKVIQKDGLVEDSGKINVGGWTLSNWDKKGNGYIDYPKVLQVSSNVGMVKIMQNLDPTIYWDWLKNLGINKNLETDLFESTAGQLKKKDLFVNQSIEPAVTSFGKGFSISPLKLVQLHAALANGGYEVTPHVTSSFKDTIYKYPKKQFFSQEVSQTVLEWMESVVDKGSGSGVKIEGYRIAGKTGTSQKALNGSYTSKKVCSFVATLPVNDPKYAVLVVVDEPSKSYAYGSTVAVPVAKEIIESLIVIEKIPPNTENYGMIVKKP</sequence>
<evidence type="ECO:0000313" key="8">
    <source>
        <dbReference type="Proteomes" id="UP000030598"/>
    </source>
</evidence>
<dbReference type="PANTHER" id="PTHR30627">
    <property type="entry name" value="PEPTIDOGLYCAN D,D-TRANSPEPTIDASE"/>
    <property type="match status" value="1"/>
</dbReference>
<dbReference type="Gene3D" id="3.40.710.10">
    <property type="entry name" value="DD-peptidase/beta-lactamase superfamily"/>
    <property type="match status" value="1"/>
</dbReference>
<dbReference type="InterPro" id="IPR036138">
    <property type="entry name" value="PBP_dimer_sf"/>
</dbReference>
<dbReference type="GO" id="GO:0005886">
    <property type="term" value="C:plasma membrane"/>
    <property type="evidence" value="ECO:0007669"/>
    <property type="project" value="TreeGrafter"/>
</dbReference>
<dbReference type="InterPro" id="IPR012338">
    <property type="entry name" value="Beta-lactam/transpept-like"/>
</dbReference>
<dbReference type="RefSeq" id="WP_032524702.1">
    <property type="nucleotide sequence ID" value="NZ_CP138934.1"/>
</dbReference>
<dbReference type="InterPro" id="IPR005311">
    <property type="entry name" value="PBP_dimer"/>
</dbReference>
<dbReference type="SUPFAM" id="SSF56601">
    <property type="entry name" value="beta-lactamase/transpeptidase-like"/>
    <property type="match status" value="1"/>
</dbReference>
<organism evidence="7 8">
    <name type="scientific">Prochlorococcus marinus str. GP2</name>
    <dbReference type="NCBI Taxonomy" id="59925"/>
    <lineage>
        <taxon>Bacteria</taxon>
        <taxon>Bacillati</taxon>
        <taxon>Cyanobacteriota</taxon>
        <taxon>Cyanophyceae</taxon>
        <taxon>Synechococcales</taxon>
        <taxon>Prochlorococcaceae</taxon>
        <taxon>Prochlorococcus</taxon>
    </lineage>
</organism>
<dbReference type="Gene3D" id="3.90.1310.10">
    <property type="entry name" value="Penicillin-binding protein 2a (Domain 2)"/>
    <property type="match status" value="1"/>
</dbReference>
<dbReference type="EMBL" id="JNAH01000006">
    <property type="protein sequence ID" value="KGF87003.1"/>
    <property type="molecule type" value="Genomic_DNA"/>
</dbReference>
<dbReference type="GO" id="GO:0008658">
    <property type="term" value="F:penicillin binding"/>
    <property type="evidence" value="ECO:0007669"/>
    <property type="project" value="InterPro"/>
</dbReference>
<evidence type="ECO:0000256" key="2">
    <source>
        <dbReference type="ARBA" id="ARBA00007171"/>
    </source>
</evidence>
<reference evidence="8" key="1">
    <citation type="journal article" date="2014" name="Sci. Data">
        <title>Genomes of diverse isolates of the marine cyanobacterium Prochlorococcus.</title>
        <authorList>
            <person name="Biller S."/>
            <person name="Berube P."/>
            <person name="Thompson J."/>
            <person name="Kelly L."/>
            <person name="Roggensack S."/>
            <person name="Awad L."/>
            <person name="Roache-Johnson K."/>
            <person name="Ding H."/>
            <person name="Giovannoni S.J."/>
            <person name="Moore L.R."/>
            <person name="Chisholm S.W."/>
        </authorList>
    </citation>
    <scope>NUCLEOTIDE SEQUENCE [LARGE SCALE GENOMIC DNA]</scope>
    <source>
        <strain evidence="8">GP2</strain>
    </source>
</reference>
<comment type="caution">
    <text evidence="7">The sequence shown here is derived from an EMBL/GenBank/DDBJ whole genome shotgun (WGS) entry which is preliminary data.</text>
</comment>
<dbReference type="SUPFAM" id="SSF56519">
    <property type="entry name" value="Penicillin binding protein dimerisation domain"/>
    <property type="match status" value="1"/>
</dbReference>
<evidence type="ECO:0000256" key="3">
    <source>
        <dbReference type="ARBA" id="ARBA00023136"/>
    </source>
</evidence>
<dbReference type="InterPro" id="IPR001460">
    <property type="entry name" value="PCN-bd_Tpept"/>
</dbReference>
<comment type="subcellular location">
    <subcellularLocation>
        <location evidence="1">Membrane</location>
    </subcellularLocation>
</comment>
<evidence type="ECO:0000313" key="7">
    <source>
        <dbReference type="EMBL" id="KGF87003.1"/>
    </source>
</evidence>
<keyword evidence="3 4" id="KW-0472">Membrane</keyword>
<evidence type="ECO:0000259" key="5">
    <source>
        <dbReference type="Pfam" id="PF00905"/>
    </source>
</evidence>
<feature type="transmembrane region" description="Helical" evidence="4">
    <location>
        <begin position="20"/>
        <end position="37"/>
    </location>
</feature>
<keyword evidence="7" id="KW-0131">Cell cycle</keyword>
<dbReference type="eggNOG" id="COG0768">
    <property type="taxonomic scope" value="Bacteria"/>
</dbReference>
<gene>
    <name evidence="7" type="ORF">EU91_1228</name>
</gene>
<dbReference type="Pfam" id="PF03717">
    <property type="entry name" value="PBP_dimer"/>
    <property type="match status" value="1"/>
</dbReference>
<dbReference type="OrthoDB" id="9770103at2"/>
<feature type="domain" description="Penicillin-binding protein dimerisation" evidence="6">
    <location>
        <begin position="65"/>
        <end position="183"/>
    </location>
</feature>
<dbReference type="EC" id="2.4.1.129" evidence="7"/>
<evidence type="ECO:0000256" key="4">
    <source>
        <dbReference type="SAM" id="Phobius"/>
    </source>
</evidence>
<proteinExistence type="inferred from homology"/>
<dbReference type="AlphaFoldDB" id="A0A0A1ZFH4"/>
<keyword evidence="4" id="KW-1133">Transmembrane helix</keyword>
<dbReference type="GO" id="GO:0051301">
    <property type="term" value="P:cell division"/>
    <property type="evidence" value="ECO:0007669"/>
    <property type="project" value="UniProtKB-KW"/>
</dbReference>
<evidence type="ECO:0000256" key="1">
    <source>
        <dbReference type="ARBA" id="ARBA00004370"/>
    </source>
</evidence>
<accession>A0A0A1ZFH4</accession>
<keyword evidence="7" id="KW-0808">Transferase</keyword>
<keyword evidence="4" id="KW-0812">Transmembrane</keyword>
<keyword evidence="7" id="KW-0328">Glycosyltransferase</keyword>
<comment type="similarity">
    <text evidence="2">Belongs to the transpeptidase family.</text>
</comment>
<dbReference type="Proteomes" id="UP000030598">
    <property type="component" value="Unassembled WGS sequence"/>
</dbReference>
<protein>
    <submittedName>
        <fullName evidence="7">Cell division protein FtsI (Peptidoglycan synthetase)</fullName>
        <ecNumber evidence="7">2.4.1.129</ecNumber>
    </submittedName>
</protein>
<dbReference type="GO" id="GO:0016757">
    <property type="term" value="F:glycosyltransferase activity"/>
    <property type="evidence" value="ECO:0007669"/>
    <property type="project" value="UniProtKB-KW"/>
</dbReference>
<dbReference type="Pfam" id="PF00905">
    <property type="entry name" value="Transpeptidase"/>
    <property type="match status" value="1"/>
</dbReference>
<name>A0A0A1ZFH4_PROMR</name>
<dbReference type="Gene3D" id="3.30.450.330">
    <property type="match status" value="1"/>
</dbReference>
<evidence type="ECO:0000259" key="6">
    <source>
        <dbReference type="Pfam" id="PF03717"/>
    </source>
</evidence>